<proteinExistence type="predicted"/>
<evidence type="ECO:0000313" key="3">
    <source>
        <dbReference type="Proteomes" id="UP001217089"/>
    </source>
</evidence>
<dbReference type="Gene3D" id="1.10.533.10">
    <property type="entry name" value="Death Domain, Fas"/>
    <property type="match status" value="1"/>
</dbReference>
<protein>
    <recommendedName>
        <fullName evidence="1">Death domain-containing protein</fullName>
    </recommendedName>
</protein>
<dbReference type="Proteomes" id="UP001217089">
    <property type="component" value="Unassembled WGS sequence"/>
</dbReference>
<dbReference type="PROSITE" id="PS50017">
    <property type="entry name" value="DEATH_DOMAIN"/>
    <property type="match status" value="1"/>
</dbReference>
<dbReference type="SUPFAM" id="SSF47986">
    <property type="entry name" value="DEATH domain"/>
    <property type="match status" value="1"/>
</dbReference>
<dbReference type="EMBL" id="JARBDR010000328">
    <property type="protein sequence ID" value="KAJ8316125.1"/>
    <property type="molecule type" value="Genomic_DNA"/>
</dbReference>
<feature type="domain" description="Death" evidence="1">
    <location>
        <begin position="170"/>
        <end position="241"/>
    </location>
</feature>
<gene>
    <name evidence="2" type="ORF">KUTeg_006139</name>
</gene>
<accession>A0ABQ9FKC7</accession>
<comment type="caution">
    <text evidence="2">The sequence shown here is derived from an EMBL/GenBank/DDBJ whole genome shotgun (WGS) entry which is preliminary data.</text>
</comment>
<evidence type="ECO:0000259" key="1">
    <source>
        <dbReference type="PROSITE" id="PS50017"/>
    </source>
</evidence>
<reference evidence="2 3" key="1">
    <citation type="submission" date="2022-12" db="EMBL/GenBank/DDBJ databases">
        <title>Chromosome-level genome of Tegillarca granosa.</title>
        <authorList>
            <person name="Kim J."/>
        </authorList>
    </citation>
    <scope>NUCLEOTIDE SEQUENCE [LARGE SCALE GENOMIC DNA]</scope>
    <source>
        <strain evidence="2">Teg-2019</strain>
        <tissue evidence="2">Adductor muscle</tissue>
    </source>
</reference>
<keyword evidence="3" id="KW-1185">Reference proteome</keyword>
<dbReference type="InterPro" id="IPR000488">
    <property type="entry name" value="Death_dom"/>
</dbReference>
<sequence>MLDTTPPSVELEVDRLGVFIVTFTPKKELFDVTPQGCLYNAHISRYISVRFPKKASDKSFQCAIQEAATFTLKIDIDEETVRAYFRPEVIPEEPEPEKEKPNLDLLNSMTQKETTPVLPTIQKFKPLPPLVMERLMKPTRKPLIVDKESKCLSGKSLMNIAKMVPEGLTLAVHLDLPDSTITGLGFDAISNGLSMTDVTYKILLYWKRKIKDKNDGAIDRLTDALREMGRSDIATVVYERHKACKEMTPDAIGEVLTQRGTEGTSILT</sequence>
<organism evidence="2 3">
    <name type="scientific">Tegillarca granosa</name>
    <name type="common">Malaysian cockle</name>
    <name type="synonym">Anadara granosa</name>
    <dbReference type="NCBI Taxonomy" id="220873"/>
    <lineage>
        <taxon>Eukaryota</taxon>
        <taxon>Metazoa</taxon>
        <taxon>Spiralia</taxon>
        <taxon>Lophotrochozoa</taxon>
        <taxon>Mollusca</taxon>
        <taxon>Bivalvia</taxon>
        <taxon>Autobranchia</taxon>
        <taxon>Pteriomorphia</taxon>
        <taxon>Arcoida</taxon>
        <taxon>Arcoidea</taxon>
        <taxon>Arcidae</taxon>
        <taxon>Tegillarca</taxon>
    </lineage>
</organism>
<dbReference type="Pfam" id="PF00531">
    <property type="entry name" value="Death"/>
    <property type="match status" value="1"/>
</dbReference>
<dbReference type="InterPro" id="IPR011029">
    <property type="entry name" value="DEATH-like_dom_sf"/>
</dbReference>
<evidence type="ECO:0000313" key="2">
    <source>
        <dbReference type="EMBL" id="KAJ8316125.1"/>
    </source>
</evidence>
<name>A0ABQ9FKC7_TEGGR</name>